<dbReference type="Proteomes" id="UP000249254">
    <property type="component" value="Unassembled WGS sequence"/>
</dbReference>
<dbReference type="AlphaFoldDB" id="A0A328AMH9"/>
<organism evidence="2 3">
    <name type="scientific">Phenylobacterium soli</name>
    <dbReference type="NCBI Taxonomy" id="2170551"/>
    <lineage>
        <taxon>Bacteria</taxon>
        <taxon>Pseudomonadati</taxon>
        <taxon>Pseudomonadota</taxon>
        <taxon>Alphaproteobacteria</taxon>
        <taxon>Caulobacterales</taxon>
        <taxon>Caulobacteraceae</taxon>
        <taxon>Phenylobacterium</taxon>
    </lineage>
</organism>
<feature type="signal peptide" evidence="1">
    <location>
        <begin position="1"/>
        <end position="40"/>
    </location>
</feature>
<reference evidence="3" key="1">
    <citation type="submission" date="2018-05" db="EMBL/GenBank/DDBJ databases">
        <authorList>
            <person name="Li X."/>
        </authorList>
    </citation>
    <scope>NUCLEOTIDE SEQUENCE [LARGE SCALE GENOMIC DNA]</scope>
    <source>
        <strain evidence="3">LX32</strain>
    </source>
</reference>
<sequence>MLPGQGCAYRRGLSAMGALMSKIGMAAAFGLMLAAGLAQAQPQPAPSRALKATTTLTCPAGLPVTAPAGWTPVRRGSGGPLDVPVFQAVVTDQGGFMCMYGNQYLMFASPAHGCAPANPSAWQGDLKAVSAITCGTLDFYGGVHPEACQVRCQP</sequence>
<name>A0A328AMH9_9CAUL</name>
<evidence type="ECO:0008006" key="4">
    <source>
        <dbReference type="Google" id="ProtNLM"/>
    </source>
</evidence>
<keyword evidence="3" id="KW-1185">Reference proteome</keyword>
<gene>
    <name evidence="2" type="ORF">DJ017_15305</name>
</gene>
<evidence type="ECO:0000313" key="2">
    <source>
        <dbReference type="EMBL" id="RAK55779.1"/>
    </source>
</evidence>
<evidence type="ECO:0000256" key="1">
    <source>
        <dbReference type="SAM" id="SignalP"/>
    </source>
</evidence>
<accession>A0A328AMH9</accession>
<evidence type="ECO:0000313" key="3">
    <source>
        <dbReference type="Proteomes" id="UP000249254"/>
    </source>
</evidence>
<keyword evidence="1" id="KW-0732">Signal</keyword>
<protein>
    <recommendedName>
        <fullName evidence="4">Ig-like domain-containing protein</fullName>
    </recommendedName>
</protein>
<feature type="chain" id="PRO_5016352233" description="Ig-like domain-containing protein" evidence="1">
    <location>
        <begin position="41"/>
        <end position="154"/>
    </location>
</feature>
<comment type="caution">
    <text evidence="2">The sequence shown here is derived from an EMBL/GenBank/DDBJ whole genome shotgun (WGS) entry which is preliminary data.</text>
</comment>
<dbReference type="EMBL" id="QFYQ01000001">
    <property type="protein sequence ID" value="RAK55779.1"/>
    <property type="molecule type" value="Genomic_DNA"/>
</dbReference>
<proteinExistence type="predicted"/>